<comment type="similarity">
    <text evidence="1">Belongs to the universal ribosomal protein uL1 family.</text>
</comment>
<dbReference type="Gene3D" id="3.30.190.20">
    <property type="match status" value="1"/>
</dbReference>
<dbReference type="Proteomes" id="UP001623349">
    <property type="component" value="Unassembled WGS sequence"/>
</dbReference>
<dbReference type="InterPro" id="IPR016095">
    <property type="entry name" value="Ribosomal_uL1_3-a/b-sand"/>
</dbReference>
<feature type="compositionally biased region" description="Acidic residues" evidence="4">
    <location>
        <begin position="328"/>
        <end position="339"/>
    </location>
</feature>
<proteinExistence type="inferred from homology"/>
<dbReference type="GO" id="GO:0005840">
    <property type="term" value="C:ribosome"/>
    <property type="evidence" value="ECO:0007669"/>
    <property type="project" value="UniProtKB-KW"/>
</dbReference>
<keyword evidence="6" id="KW-1185">Reference proteome</keyword>
<keyword evidence="3" id="KW-0687">Ribonucleoprotein</keyword>
<evidence type="ECO:0000256" key="1">
    <source>
        <dbReference type="ARBA" id="ARBA00010531"/>
    </source>
</evidence>
<dbReference type="InterPro" id="IPR028364">
    <property type="entry name" value="Ribosomal_uL1/biogenesis"/>
</dbReference>
<dbReference type="PANTHER" id="PTHR36427:SF3">
    <property type="entry name" value="LARGE RIBOSOMAL SUBUNIT PROTEIN UL1M"/>
    <property type="match status" value="1"/>
</dbReference>
<dbReference type="InterPro" id="IPR023674">
    <property type="entry name" value="Ribosomal_uL1-like"/>
</dbReference>
<keyword evidence="2 5" id="KW-0689">Ribosomal protein</keyword>
<dbReference type="Pfam" id="PF00687">
    <property type="entry name" value="Ribosomal_L1"/>
    <property type="match status" value="1"/>
</dbReference>
<dbReference type="EMBL" id="BAAFST010000005">
    <property type="protein sequence ID" value="GAB1289868.1"/>
    <property type="molecule type" value="Genomic_DNA"/>
</dbReference>
<evidence type="ECO:0000313" key="6">
    <source>
        <dbReference type="Proteomes" id="UP001623349"/>
    </source>
</evidence>
<sequence length="339" mass="37625">MILIHHQRRSLCKTAYQTSLYPSSVNSLLPNRHFAAAAAAAAAAAKPARKIKKGAKEKPSDEKPVDDIEKIKSYTYMESDPEDDVYLKRLYPRRIYEVETAIHLLKKFQVLDFTNPKQGVYLDLTLDMALGKKGISLHSPGCPGILPVDQAVFELIETYKKVEPFASVIALPHPFSSEVNKVAVFTGNASEIKIAEENGAAFAGGTDLVKKILDDEVVVDFYVAVPEIMGELNPLRKKLKKRFPKATRNSIGRDIPKMLELFKNAHEIMVDEEKQNFLSTKIATLDMLSDQTAANLQAVVSEVCRHRPLDLGPFTDSLLPKEAKTTEAETEEAETTEAA</sequence>
<reference evidence="5 6" key="1">
    <citation type="submission" date="2024-08" db="EMBL/GenBank/DDBJ databases">
        <title>The draft genome of Apodemus speciosus.</title>
        <authorList>
            <person name="Nabeshima K."/>
            <person name="Suzuki S."/>
            <person name="Onuma M."/>
        </authorList>
    </citation>
    <scope>NUCLEOTIDE SEQUENCE [LARGE SCALE GENOMIC DNA]</scope>
    <source>
        <strain evidence="5">IB14-021</strain>
    </source>
</reference>
<comment type="caution">
    <text evidence="5">The sequence shown here is derived from an EMBL/GenBank/DDBJ whole genome shotgun (WGS) entry which is preliminary data.</text>
</comment>
<dbReference type="PANTHER" id="PTHR36427">
    <property type="entry name" value="54S RIBOSOMAL PROTEIN L1, MITOCHONDRIAL"/>
    <property type="match status" value="1"/>
</dbReference>
<organism evidence="5 6">
    <name type="scientific">Apodemus speciosus</name>
    <name type="common">Large Japanese field mouse</name>
    <dbReference type="NCBI Taxonomy" id="105296"/>
    <lineage>
        <taxon>Eukaryota</taxon>
        <taxon>Metazoa</taxon>
        <taxon>Chordata</taxon>
        <taxon>Craniata</taxon>
        <taxon>Vertebrata</taxon>
        <taxon>Euteleostomi</taxon>
        <taxon>Mammalia</taxon>
        <taxon>Eutheria</taxon>
        <taxon>Euarchontoglires</taxon>
        <taxon>Glires</taxon>
        <taxon>Rodentia</taxon>
        <taxon>Myomorpha</taxon>
        <taxon>Muroidea</taxon>
        <taxon>Muridae</taxon>
        <taxon>Murinae</taxon>
        <taxon>Apodemus</taxon>
    </lineage>
</organism>
<dbReference type="SUPFAM" id="SSF56808">
    <property type="entry name" value="Ribosomal protein L1"/>
    <property type="match status" value="1"/>
</dbReference>
<evidence type="ECO:0000256" key="4">
    <source>
        <dbReference type="SAM" id="MobiDB-lite"/>
    </source>
</evidence>
<name>A0ABQ0ESI8_APOSI</name>
<evidence type="ECO:0000313" key="5">
    <source>
        <dbReference type="EMBL" id="GAB1289868.1"/>
    </source>
</evidence>
<dbReference type="Gene3D" id="3.40.50.790">
    <property type="match status" value="1"/>
</dbReference>
<accession>A0ABQ0ESI8</accession>
<evidence type="ECO:0000256" key="2">
    <source>
        <dbReference type="ARBA" id="ARBA00022980"/>
    </source>
</evidence>
<evidence type="ECO:0000256" key="3">
    <source>
        <dbReference type="ARBA" id="ARBA00023274"/>
    </source>
</evidence>
<gene>
    <name evidence="5" type="ORF">APTSU1_000509800</name>
</gene>
<protein>
    <submittedName>
        <fullName evidence="5">39S ribosomal protein L1, mitochondrial</fullName>
    </submittedName>
</protein>
<feature type="region of interest" description="Disordered" evidence="4">
    <location>
        <begin position="315"/>
        <end position="339"/>
    </location>
</feature>